<evidence type="ECO:0000313" key="3">
    <source>
        <dbReference type="EMBL" id="KAK8858062.1"/>
    </source>
</evidence>
<dbReference type="InterPro" id="IPR001357">
    <property type="entry name" value="BRCT_dom"/>
</dbReference>
<dbReference type="Pfam" id="PF16589">
    <property type="entry name" value="BRCT_2"/>
    <property type="match status" value="1"/>
</dbReference>
<dbReference type="SUPFAM" id="SSF52113">
    <property type="entry name" value="BRCT domain"/>
    <property type="match status" value="4"/>
</dbReference>
<dbReference type="Proteomes" id="UP001470230">
    <property type="component" value="Unassembled WGS sequence"/>
</dbReference>
<protein>
    <submittedName>
        <fullName evidence="3">SMC5-SMC6 complex localization factor protein 1</fullName>
    </submittedName>
</protein>
<accession>A0ABR2I806</accession>
<dbReference type="PROSITE" id="PS50172">
    <property type="entry name" value="BRCT"/>
    <property type="match status" value="3"/>
</dbReference>
<dbReference type="PANTHER" id="PTHR13561:SF20">
    <property type="entry name" value="DNA TOPOISOMERASE 2-BINDING PROTEIN 1"/>
    <property type="match status" value="1"/>
</dbReference>
<evidence type="ECO:0000256" key="1">
    <source>
        <dbReference type="ARBA" id="ARBA00022737"/>
    </source>
</evidence>
<feature type="domain" description="BRCT" evidence="2">
    <location>
        <begin position="172"/>
        <end position="247"/>
    </location>
</feature>
<evidence type="ECO:0000259" key="2">
    <source>
        <dbReference type="PROSITE" id="PS50172"/>
    </source>
</evidence>
<organism evidence="3 4">
    <name type="scientific">Tritrichomonas musculus</name>
    <dbReference type="NCBI Taxonomy" id="1915356"/>
    <lineage>
        <taxon>Eukaryota</taxon>
        <taxon>Metamonada</taxon>
        <taxon>Parabasalia</taxon>
        <taxon>Tritrichomonadida</taxon>
        <taxon>Tritrichomonadidae</taxon>
        <taxon>Tritrichomonas</taxon>
    </lineage>
</organism>
<dbReference type="PANTHER" id="PTHR13561">
    <property type="entry name" value="DNA REPLICATION REGULATOR DPB11-RELATED"/>
    <property type="match status" value="1"/>
</dbReference>
<evidence type="ECO:0000313" key="4">
    <source>
        <dbReference type="Proteomes" id="UP001470230"/>
    </source>
</evidence>
<sequence length="535" mass="61015">MEFKHFWISPAFSSRINEFIDIILKINKDATQITNEGDLDTLHVGTIDEVISKFSSKLLYISDQCLLDINRRGLSDSNLLSPGKQYISFCLSNLCITSTGFSSGEIKEIAKKVILLGGKYQKLFQEDIKLVIAARTASQKVYSAISLHIPVVTVKWIDKCFANLVKVPLNQNQVLPFYGCKFTSTDLISKQNNRISEIVRKCGGEWSDKFDKSTTFLIAQTLSDTQKIKLALIENVPIVRPEWIFRSEDLNILEPKNFVLNWWCMGEEKSNLFQNISFGLSKDLPNRKMLIDIIIAHSGSYLERPDYFLTMNTKRDQANNKSTLVTPRWLFMSVLENRLIDPNDSPTFSPFPFSTKIQGVTGCSFFLSNLKEENRLEYADLLRMFGATVFFKFSKRANIIIAENTTDRLLSISKDYSIPIVNISWLIELSKTGILPDFDSHKPKENAISINFHQICQRIKKSANLCEGRSTNSTLATVQTQHKEIDFDELESYTQPTSGDKIKFHPKDIAYDADQENIEIQINNDVDPFLEALNQ</sequence>
<dbReference type="InterPro" id="IPR036420">
    <property type="entry name" value="BRCT_dom_sf"/>
</dbReference>
<proteinExistence type="predicted"/>
<reference evidence="3 4" key="1">
    <citation type="submission" date="2024-04" db="EMBL/GenBank/DDBJ databases">
        <title>Tritrichomonas musculus Genome.</title>
        <authorList>
            <person name="Alves-Ferreira E."/>
            <person name="Grigg M."/>
            <person name="Lorenzi H."/>
            <person name="Galac M."/>
        </authorList>
    </citation>
    <scope>NUCLEOTIDE SEQUENCE [LARGE SCALE GENOMIC DNA]</scope>
    <source>
        <strain evidence="3 4">EAF2021</strain>
    </source>
</reference>
<feature type="domain" description="BRCT" evidence="2">
    <location>
        <begin position="91"/>
        <end position="174"/>
    </location>
</feature>
<dbReference type="Gene3D" id="3.40.50.10190">
    <property type="entry name" value="BRCT domain"/>
    <property type="match status" value="4"/>
</dbReference>
<dbReference type="SMART" id="SM00292">
    <property type="entry name" value="BRCT"/>
    <property type="match status" value="4"/>
</dbReference>
<dbReference type="Pfam" id="PF00533">
    <property type="entry name" value="BRCT"/>
    <property type="match status" value="3"/>
</dbReference>
<keyword evidence="1" id="KW-0677">Repeat</keyword>
<gene>
    <name evidence="3" type="ORF">M9Y10_013162</name>
</gene>
<name>A0ABR2I806_9EUKA</name>
<keyword evidence="4" id="KW-1185">Reference proteome</keyword>
<comment type="caution">
    <text evidence="3">The sequence shown here is derived from an EMBL/GenBank/DDBJ whole genome shotgun (WGS) entry which is preliminary data.</text>
</comment>
<dbReference type="EMBL" id="JAPFFF010000019">
    <property type="protein sequence ID" value="KAK8858062.1"/>
    <property type="molecule type" value="Genomic_DNA"/>
</dbReference>
<dbReference type="CDD" id="cd00027">
    <property type="entry name" value="BRCT"/>
    <property type="match status" value="3"/>
</dbReference>
<feature type="domain" description="BRCT" evidence="2">
    <location>
        <begin position="355"/>
        <end position="428"/>
    </location>
</feature>